<reference evidence="2 3" key="1">
    <citation type="submission" date="2019-03" db="EMBL/GenBank/DDBJ databases">
        <title>Efficiently degradation of phenoxyalkanoic acid herbicides by Cupriavidus oxalaticus strain X32.</title>
        <authorList>
            <person name="Sheng X."/>
        </authorList>
    </citation>
    <scope>NUCLEOTIDE SEQUENCE [LARGE SCALE GENOMIC DNA]</scope>
    <source>
        <strain evidence="2 3">X32</strain>
        <plasmid evidence="2 3">unnamed1</plasmid>
    </source>
</reference>
<evidence type="ECO:0000259" key="1">
    <source>
        <dbReference type="Pfam" id="PF01872"/>
    </source>
</evidence>
<accession>A0A4P7LFT5</accession>
<dbReference type="PANTHER" id="PTHR38011">
    <property type="entry name" value="DIHYDROFOLATE REDUCTASE FAMILY PROTEIN (AFU_ORTHOLOGUE AFUA_8G06820)"/>
    <property type="match status" value="1"/>
</dbReference>
<dbReference type="GO" id="GO:0009231">
    <property type="term" value="P:riboflavin biosynthetic process"/>
    <property type="evidence" value="ECO:0007669"/>
    <property type="project" value="InterPro"/>
</dbReference>
<evidence type="ECO:0000313" key="2">
    <source>
        <dbReference type="EMBL" id="QBY55044.1"/>
    </source>
</evidence>
<sequence length="178" mass="19523">MITGHVFIATSLDGFIARPDGDIGWLLERDDPAEDHGYPAFIADKDAIVMGRGCYEKVLTMGEWAYDKPVLVLSRKLAGTPVPEELQGKVRFSDCTPTDAMSQLEATGMRRVYVDGGQLVQSFLRDGLIADLVVTTVPVLIGTGRPLFGDLLRDVSLALESSRYFPSGLVQSTYRVLR</sequence>
<dbReference type="OrthoDB" id="2313602at2"/>
<proteinExistence type="predicted"/>
<dbReference type="EMBL" id="CP038636">
    <property type="protein sequence ID" value="QBY55044.1"/>
    <property type="molecule type" value="Genomic_DNA"/>
</dbReference>
<dbReference type="InterPro" id="IPR050765">
    <property type="entry name" value="Riboflavin_Biosynth_HTPR"/>
</dbReference>
<dbReference type="Proteomes" id="UP000295294">
    <property type="component" value="Plasmid unnamed1"/>
</dbReference>
<dbReference type="GO" id="GO:0008703">
    <property type="term" value="F:5-amino-6-(5-phosphoribosylamino)uracil reductase activity"/>
    <property type="evidence" value="ECO:0007669"/>
    <property type="project" value="InterPro"/>
</dbReference>
<name>A0A4P7LFT5_9BURK</name>
<gene>
    <name evidence="2" type="ORF">E0W60_28180</name>
</gene>
<dbReference type="PANTHER" id="PTHR38011:SF11">
    <property type="entry name" value="2,5-DIAMINO-6-RIBOSYLAMINO-4(3H)-PYRIMIDINONE 5'-PHOSPHATE REDUCTASE"/>
    <property type="match status" value="1"/>
</dbReference>
<geneLocation type="plasmid" evidence="2">
    <name>unnamed1</name>
</geneLocation>
<dbReference type="KEGG" id="cox:E0W60_28180"/>
<dbReference type="AlphaFoldDB" id="A0A4P7LFT5"/>
<dbReference type="SUPFAM" id="SSF53597">
    <property type="entry name" value="Dihydrofolate reductase-like"/>
    <property type="match status" value="1"/>
</dbReference>
<organism evidence="2 3">
    <name type="scientific">Cupriavidus oxalaticus</name>
    <dbReference type="NCBI Taxonomy" id="96344"/>
    <lineage>
        <taxon>Bacteria</taxon>
        <taxon>Pseudomonadati</taxon>
        <taxon>Pseudomonadota</taxon>
        <taxon>Betaproteobacteria</taxon>
        <taxon>Burkholderiales</taxon>
        <taxon>Burkholderiaceae</taxon>
        <taxon>Cupriavidus</taxon>
    </lineage>
</organism>
<dbReference type="Gene3D" id="3.40.430.10">
    <property type="entry name" value="Dihydrofolate Reductase, subunit A"/>
    <property type="match status" value="1"/>
</dbReference>
<keyword evidence="2" id="KW-0614">Plasmid</keyword>
<evidence type="ECO:0000313" key="3">
    <source>
        <dbReference type="Proteomes" id="UP000295294"/>
    </source>
</evidence>
<dbReference type="InterPro" id="IPR002734">
    <property type="entry name" value="RibDG_C"/>
</dbReference>
<protein>
    <submittedName>
        <fullName evidence="2">Dihydrofolate reductase</fullName>
    </submittedName>
</protein>
<feature type="domain" description="Bacterial bifunctional deaminase-reductase C-terminal" evidence="1">
    <location>
        <begin position="6"/>
        <end position="170"/>
    </location>
</feature>
<dbReference type="InterPro" id="IPR024072">
    <property type="entry name" value="DHFR-like_dom_sf"/>
</dbReference>
<dbReference type="RefSeq" id="WP_135706358.1">
    <property type="nucleotide sequence ID" value="NZ_CP038636.1"/>
</dbReference>
<dbReference type="Pfam" id="PF01872">
    <property type="entry name" value="RibD_C"/>
    <property type="match status" value="1"/>
</dbReference>